<keyword evidence="2" id="KW-0238">DNA-binding</keyword>
<dbReference type="CDD" id="cd00092">
    <property type="entry name" value="HTH_CRP"/>
    <property type="match status" value="1"/>
</dbReference>
<comment type="caution">
    <text evidence="6">The sequence shown here is derived from an EMBL/GenBank/DDBJ whole genome shotgun (WGS) entry which is preliminary data.</text>
</comment>
<dbReference type="InterPro" id="IPR018490">
    <property type="entry name" value="cNMP-bd_dom_sf"/>
</dbReference>
<evidence type="ECO:0000313" key="6">
    <source>
        <dbReference type="EMBL" id="MFL9840680.1"/>
    </source>
</evidence>
<sequence>MAAATAGACSKGCSKRWREGMSGPAPIVCDACPVADRAVCSALSPEDRGELARIGHHRRYARGETIVAAGDSATVCATLTRGAAKMSSIDRDGTERIVALVHPAGMLGQLFAPTATLHVTALTECEACLFPAAHVAALSDKRPALARRLLAEVSRELDESRALIDLISKRQAKGRVAALILAFARAASPAPCHDAETFDLPLTRGEMAQLLGITIETVSRTLTALEDAGIIARQGSHGIAILDRDALDDLASA</sequence>
<feature type="domain" description="Cyclic nucleotide-binding" evidence="4">
    <location>
        <begin position="39"/>
        <end position="110"/>
    </location>
</feature>
<dbReference type="SUPFAM" id="SSF51206">
    <property type="entry name" value="cAMP-binding domain-like"/>
    <property type="match status" value="1"/>
</dbReference>
<evidence type="ECO:0000256" key="2">
    <source>
        <dbReference type="ARBA" id="ARBA00023125"/>
    </source>
</evidence>
<dbReference type="SUPFAM" id="SSF46785">
    <property type="entry name" value="Winged helix' DNA-binding domain"/>
    <property type="match status" value="1"/>
</dbReference>
<evidence type="ECO:0000313" key="7">
    <source>
        <dbReference type="Proteomes" id="UP001629244"/>
    </source>
</evidence>
<dbReference type="InterPro" id="IPR036388">
    <property type="entry name" value="WH-like_DNA-bd_sf"/>
</dbReference>
<evidence type="ECO:0000256" key="3">
    <source>
        <dbReference type="ARBA" id="ARBA00023163"/>
    </source>
</evidence>
<dbReference type="Gene3D" id="1.10.10.10">
    <property type="entry name" value="Winged helix-like DNA-binding domain superfamily/Winged helix DNA-binding domain"/>
    <property type="match status" value="1"/>
</dbReference>
<name>A0ABW8YN60_9SPHN</name>
<dbReference type="CDD" id="cd00038">
    <property type="entry name" value="CAP_ED"/>
    <property type="match status" value="1"/>
</dbReference>
<dbReference type="PANTHER" id="PTHR24567:SF75">
    <property type="entry name" value="FUMARATE AND NITRATE REDUCTION REGULATORY PROTEIN"/>
    <property type="match status" value="1"/>
</dbReference>
<dbReference type="PRINTS" id="PR00034">
    <property type="entry name" value="HTHCRP"/>
</dbReference>
<dbReference type="InterPro" id="IPR000595">
    <property type="entry name" value="cNMP-bd_dom"/>
</dbReference>
<accession>A0ABW8YN60</accession>
<evidence type="ECO:0000259" key="5">
    <source>
        <dbReference type="PROSITE" id="PS51063"/>
    </source>
</evidence>
<dbReference type="InterPro" id="IPR012318">
    <property type="entry name" value="HTH_CRP"/>
</dbReference>
<dbReference type="Gene3D" id="2.60.120.10">
    <property type="entry name" value="Jelly Rolls"/>
    <property type="match status" value="1"/>
</dbReference>
<dbReference type="PROSITE" id="PS51063">
    <property type="entry name" value="HTH_CRP_2"/>
    <property type="match status" value="1"/>
</dbReference>
<reference evidence="6 7" key="1">
    <citation type="submission" date="2024-06" db="EMBL/GenBank/DDBJ databases">
        <authorList>
            <person name="Kaempfer P."/>
            <person name="Viver T."/>
        </authorList>
    </citation>
    <scope>NUCLEOTIDE SEQUENCE [LARGE SCALE GENOMIC DNA]</scope>
    <source>
        <strain evidence="6 7">ST-64</strain>
    </source>
</reference>
<dbReference type="Pfam" id="PF00027">
    <property type="entry name" value="cNMP_binding"/>
    <property type="match status" value="1"/>
</dbReference>
<dbReference type="InterPro" id="IPR014710">
    <property type="entry name" value="RmlC-like_jellyroll"/>
</dbReference>
<evidence type="ECO:0000256" key="1">
    <source>
        <dbReference type="ARBA" id="ARBA00023015"/>
    </source>
</evidence>
<dbReference type="Proteomes" id="UP001629244">
    <property type="component" value="Unassembled WGS sequence"/>
</dbReference>
<evidence type="ECO:0000259" key="4">
    <source>
        <dbReference type="PROSITE" id="PS50042"/>
    </source>
</evidence>
<protein>
    <submittedName>
        <fullName evidence="6">Crp/Fnr family transcriptional regulator</fullName>
    </submittedName>
</protein>
<feature type="domain" description="HTH crp-type" evidence="5">
    <location>
        <begin position="170"/>
        <end position="245"/>
    </location>
</feature>
<dbReference type="PANTHER" id="PTHR24567">
    <property type="entry name" value="CRP FAMILY TRANSCRIPTIONAL REGULATORY PROTEIN"/>
    <property type="match status" value="1"/>
</dbReference>
<organism evidence="6 7">
    <name type="scientific">Sphingomonas plantiphila</name>
    <dbReference type="NCBI Taxonomy" id="3163295"/>
    <lineage>
        <taxon>Bacteria</taxon>
        <taxon>Pseudomonadati</taxon>
        <taxon>Pseudomonadota</taxon>
        <taxon>Alphaproteobacteria</taxon>
        <taxon>Sphingomonadales</taxon>
        <taxon>Sphingomonadaceae</taxon>
        <taxon>Sphingomonas</taxon>
    </lineage>
</organism>
<dbReference type="SMART" id="SM00419">
    <property type="entry name" value="HTH_CRP"/>
    <property type="match status" value="1"/>
</dbReference>
<keyword evidence="7" id="KW-1185">Reference proteome</keyword>
<keyword evidence="1" id="KW-0805">Transcription regulation</keyword>
<dbReference type="InterPro" id="IPR036390">
    <property type="entry name" value="WH_DNA-bd_sf"/>
</dbReference>
<dbReference type="SMART" id="SM00100">
    <property type="entry name" value="cNMP"/>
    <property type="match status" value="1"/>
</dbReference>
<dbReference type="Pfam" id="PF13545">
    <property type="entry name" value="HTH_Crp_2"/>
    <property type="match status" value="1"/>
</dbReference>
<dbReference type="InterPro" id="IPR050397">
    <property type="entry name" value="Env_Response_Regulators"/>
</dbReference>
<proteinExistence type="predicted"/>
<dbReference type="InterPro" id="IPR018335">
    <property type="entry name" value="Tscrpt_reg_HTH_Crp-type_CS"/>
</dbReference>
<gene>
    <name evidence="6" type="ORF">ABS767_06900</name>
</gene>
<keyword evidence="3" id="KW-0804">Transcription</keyword>
<dbReference type="EMBL" id="JBELQC010000001">
    <property type="protein sequence ID" value="MFL9840680.1"/>
    <property type="molecule type" value="Genomic_DNA"/>
</dbReference>
<dbReference type="PROSITE" id="PS00042">
    <property type="entry name" value="HTH_CRP_1"/>
    <property type="match status" value="1"/>
</dbReference>
<dbReference type="PROSITE" id="PS50042">
    <property type="entry name" value="CNMP_BINDING_3"/>
    <property type="match status" value="1"/>
</dbReference>